<keyword evidence="2" id="KW-1185">Reference proteome</keyword>
<evidence type="ECO:0000313" key="2">
    <source>
        <dbReference type="Proteomes" id="UP000050761"/>
    </source>
</evidence>
<name>A0A183FPY4_HELPZ</name>
<reference evidence="3" key="2">
    <citation type="submission" date="2019-09" db="UniProtKB">
        <authorList>
            <consortium name="WormBaseParasite"/>
        </authorList>
    </citation>
    <scope>IDENTIFICATION</scope>
</reference>
<protein>
    <submittedName>
        <fullName evidence="1 3">Uncharacterized protein</fullName>
    </submittedName>
</protein>
<organism evidence="2 3">
    <name type="scientific">Heligmosomoides polygyrus</name>
    <name type="common">Parasitic roundworm</name>
    <dbReference type="NCBI Taxonomy" id="6339"/>
    <lineage>
        <taxon>Eukaryota</taxon>
        <taxon>Metazoa</taxon>
        <taxon>Ecdysozoa</taxon>
        <taxon>Nematoda</taxon>
        <taxon>Chromadorea</taxon>
        <taxon>Rhabditida</taxon>
        <taxon>Rhabditina</taxon>
        <taxon>Rhabditomorpha</taxon>
        <taxon>Strongyloidea</taxon>
        <taxon>Heligmosomidae</taxon>
        <taxon>Heligmosomoides</taxon>
    </lineage>
</organism>
<proteinExistence type="predicted"/>
<dbReference type="EMBL" id="UZAH01026527">
    <property type="protein sequence ID" value="VDO81979.1"/>
    <property type="molecule type" value="Genomic_DNA"/>
</dbReference>
<evidence type="ECO:0000313" key="1">
    <source>
        <dbReference type="EMBL" id="VDO81979.1"/>
    </source>
</evidence>
<gene>
    <name evidence="1" type="ORF">HPBE_LOCUS9730</name>
</gene>
<accession>A0A183FPY4</accession>
<accession>A0A3P7YWW8</accession>
<evidence type="ECO:0000313" key="3">
    <source>
        <dbReference type="WBParaSite" id="HPBE_0000972901-mRNA-1"/>
    </source>
</evidence>
<dbReference type="WBParaSite" id="HPBE_0000972901-mRNA-1">
    <property type="protein sequence ID" value="HPBE_0000972901-mRNA-1"/>
    <property type="gene ID" value="HPBE_0000972901"/>
</dbReference>
<sequence length="114" mass="12846">MLSLLYIPYGFEMFSPWDPCSNLPNDAYATESTVGKWEPRTGPANEFTGESIFATIEVFPLKMGILAINDHWRFPEARRPLSVCPRGVFHIRTVIGVESEEELCRGGTYKTASE</sequence>
<reference evidence="1 2" key="1">
    <citation type="submission" date="2018-11" db="EMBL/GenBank/DDBJ databases">
        <authorList>
            <consortium name="Pathogen Informatics"/>
        </authorList>
    </citation>
    <scope>NUCLEOTIDE SEQUENCE [LARGE SCALE GENOMIC DNA]</scope>
</reference>
<dbReference type="Proteomes" id="UP000050761">
    <property type="component" value="Unassembled WGS sequence"/>
</dbReference>
<dbReference type="AlphaFoldDB" id="A0A183FPY4"/>